<dbReference type="SUPFAM" id="SSF74853">
    <property type="entry name" value="Lamin A/C globular tail domain"/>
    <property type="match status" value="1"/>
</dbReference>
<dbReference type="Proteomes" id="UP000377803">
    <property type="component" value="Chromosome"/>
</dbReference>
<dbReference type="KEGG" id="ncon:LC1Nh_1174"/>
<reference evidence="3" key="1">
    <citation type="submission" date="2019-05" db="EMBL/GenBank/DDBJ databases">
        <title>Candidatus Nanohalobium constans, a novel model system to study the DPANN nano-sized archaea: genomic and physiological characterization of a nanoarchaeon co-cultured with its chitinotrophic host.</title>
        <authorList>
            <person name="La Cono V."/>
            <person name="Arcadi E."/>
            <person name="Crisafi F."/>
            <person name="Denaro R."/>
            <person name="La Spada G."/>
            <person name="Messina E."/>
            <person name="Smedile F."/>
            <person name="Toshchakov S.V."/>
            <person name="Shevchenko M.A."/>
            <person name="Golyshin P.N."/>
            <person name="Golyshina O.V."/>
            <person name="Ferrer M."/>
            <person name="Rohde M."/>
            <person name="Mushegian A."/>
            <person name="Sorokin D.Y."/>
            <person name="Giuliano L."/>
            <person name="Yakimov M.M."/>
        </authorList>
    </citation>
    <scope>NUCLEOTIDE SEQUENCE [LARGE SCALE GENOMIC DNA]</scope>
    <source>
        <strain evidence="3">LC1Nh</strain>
    </source>
</reference>
<name>A0A5Q0UIS3_9ARCH</name>
<feature type="domain" description="LTD" evidence="1">
    <location>
        <begin position="139"/>
        <end position="261"/>
    </location>
</feature>
<proteinExistence type="predicted"/>
<dbReference type="RefSeq" id="WP_153550787.1">
    <property type="nucleotide sequence ID" value="NZ_CP040089.1"/>
</dbReference>
<dbReference type="EMBL" id="CP040089">
    <property type="protein sequence ID" value="QGA81040.1"/>
    <property type="molecule type" value="Genomic_DNA"/>
</dbReference>
<organism evidence="2 3">
    <name type="scientific">Candidatus Nanohalobium constans</name>
    <dbReference type="NCBI Taxonomy" id="2565781"/>
    <lineage>
        <taxon>Archaea</taxon>
        <taxon>Candidatus Nanohalarchaeota</taxon>
        <taxon>Candidatus Nanohalobia</taxon>
        <taxon>Candidatus Nanohalobiales</taxon>
        <taxon>Candidatus Nanohalobiaceae</taxon>
        <taxon>Candidatus Nanohalobium</taxon>
    </lineage>
</organism>
<protein>
    <submittedName>
        <fullName evidence="2">Lamin tail domain (LTD)</fullName>
    </submittedName>
</protein>
<dbReference type="InterPro" id="IPR036415">
    <property type="entry name" value="Lamin_tail_dom_sf"/>
</dbReference>
<dbReference type="Gene3D" id="2.60.40.1260">
    <property type="entry name" value="Lamin Tail domain"/>
    <property type="match status" value="1"/>
</dbReference>
<dbReference type="AlphaFoldDB" id="A0A5Q0UIS3"/>
<keyword evidence="3" id="KW-1185">Reference proteome</keyword>
<accession>A0A5Q0UIS3</accession>
<dbReference type="PROSITE" id="PS51841">
    <property type="entry name" value="LTD"/>
    <property type="match status" value="1"/>
</dbReference>
<sequence length="261" mass="29057">MTSHRESVVLAVIAVILVSIPAASQNVEISGEENKQGVIDSKFSDRFEVDFEPGKVVNDLMDSDARLEVNQSFSRDVKRLQTSKGFVKIVRTNDSIEKTVQTPYGRFEFGVKDGDNYSEFSGNSGSRDEAEEVRENLMDEMSQRSSELSEKHSVVVQEMLPDVSASVEDNSETEHLNLTNNEEEAVDISGWKAVSISGDSMEYMNLTGKLEPGETKTFFAGDEGRMENFGDNTVFKDVNIYSNALVKVYNAGEKEIVSLEY</sequence>
<dbReference type="GeneID" id="42365572"/>
<evidence type="ECO:0000313" key="3">
    <source>
        <dbReference type="Proteomes" id="UP000377803"/>
    </source>
</evidence>
<evidence type="ECO:0000313" key="2">
    <source>
        <dbReference type="EMBL" id="QGA81040.1"/>
    </source>
</evidence>
<dbReference type="InterPro" id="IPR001322">
    <property type="entry name" value="Lamin_tail_dom"/>
</dbReference>
<gene>
    <name evidence="2" type="ORF">LC1Nh_1174</name>
</gene>
<evidence type="ECO:0000259" key="1">
    <source>
        <dbReference type="PROSITE" id="PS51841"/>
    </source>
</evidence>